<feature type="domain" description="Type II secretion system protein GspF" evidence="9">
    <location>
        <begin position="274"/>
        <end position="396"/>
    </location>
</feature>
<dbReference type="FunFam" id="1.20.81.30:FF:000001">
    <property type="entry name" value="Type II secretion system protein F"/>
    <property type="match status" value="2"/>
</dbReference>
<name>A0A3E0WSD0_9GAMM</name>
<reference evidence="11" key="1">
    <citation type="submission" date="2017-05" db="EMBL/GenBank/DDBJ databases">
        <authorList>
            <person name="Sharma S."/>
            <person name="Sidhu C."/>
            <person name="Pinnaka A.K."/>
        </authorList>
    </citation>
    <scope>NUCLEOTIDE SEQUENCE [LARGE SCALE GENOMIC DNA]</scope>
    <source>
        <strain evidence="11">AK93</strain>
    </source>
</reference>
<dbReference type="InterPro" id="IPR003004">
    <property type="entry name" value="GspF/PilC"/>
</dbReference>
<keyword evidence="3" id="KW-1003">Cell membrane</keyword>
<evidence type="ECO:0000256" key="8">
    <source>
        <dbReference type="SAM" id="Phobius"/>
    </source>
</evidence>
<evidence type="ECO:0000256" key="5">
    <source>
        <dbReference type="ARBA" id="ARBA00022692"/>
    </source>
</evidence>
<sequence>MARFRYTARNTQGDAIKGELEGASAEAVAERLLALGITPIEIAHRGGNLPKRAQRSGLLEPRVGTDDLIMLSRQMYTLTRAGVPIMRAINGLAETSRNPRLQRVLAAVGDSLESGRPLAEALRQHPEVFPNLYVSIVQVGENAGRLDEAFLQMARHLELDQDNRQQVKTALRYPLLVLFAIAVAMVVINIFVIPAFSSVFSGFNVDLPLPTRVLLAVSGFMVDYGLLLAALLALGGVGGACYLRTEAGAYRWDRLKLRLPIAGSLIRRATLGRFARSAAMALRSGVPLLQALTLVARAVDNRYVEAHILGMRSGVERGETLTRTAQGTGMFTPLVVQMLSVGEETGQVDDMLEQVAEFYEREVEHDLKRLNTYIEPVLIGAIGGMVLVLALGVFLPMWDLASAARGG</sequence>
<dbReference type="Pfam" id="PF00482">
    <property type="entry name" value="T2SSF"/>
    <property type="match status" value="2"/>
</dbReference>
<dbReference type="InterPro" id="IPR042094">
    <property type="entry name" value="T2SS_GspF_sf"/>
</dbReference>
<dbReference type="InterPro" id="IPR018076">
    <property type="entry name" value="T2SS_GspF_dom"/>
</dbReference>
<evidence type="ECO:0000313" key="11">
    <source>
        <dbReference type="Proteomes" id="UP000256763"/>
    </source>
</evidence>
<proteinExistence type="inferred from homology"/>
<evidence type="ECO:0000256" key="2">
    <source>
        <dbReference type="ARBA" id="ARBA00005745"/>
    </source>
</evidence>
<evidence type="ECO:0000313" key="10">
    <source>
        <dbReference type="EMBL" id="RFA34886.1"/>
    </source>
</evidence>
<accession>A0A3E0WSD0</accession>
<evidence type="ECO:0000256" key="6">
    <source>
        <dbReference type="ARBA" id="ARBA00022989"/>
    </source>
</evidence>
<comment type="subcellular location">
    <subcellularLocation>
        <location evidence="1">Cell inner membrane</location>
        <topology evidence="1">Multi-pass membrane protein</topology>
    </subcellularLocation>
</comment>
<dbReference type="PANTHER" id="PTHR30012:SF4">
    <property type="entry name" value="MSHA BIOGENESIS PROTEIN MSHG"/>
    <property type="match status" value="1"/>
</dbReference>
<comment type="similarity">
    <text evidence="2">Belongs to the GSP F family.</text>
</comment>
<keyword evidence="11" id="KW-1185">Reference proteome</keyword>
<dbReference type="RefSeq" id="WP_116348091.1">
    <property type="nucleotide sequence ID" value="NZ_NFZW01000014.1"/>
</dbReference>
<dbReference type="GO" id="GO:0015628">
    <property type="term" value="P:protein secretion by the type II secretion system"/>
    <property type="evidence" value="ECO:0007669"/>
    <property type="project" value="TreeGrafter"/>
</dbReference>
<protein>
    <submittedName>
        <fullName evidence="10">MSHA biogenesis protein MshG</fullName>
    </submittedName>
</protein>
<dbReference type="PANTHER" id="PTHR30012">
    <property type="entry name" value="GENERAL SECRETION PATHWAY PROTEIN"/>
    <property type="match status" value="1"/>
</dbReference>
<dbReference type="AlphaFoldDB" id="A0A3E0WSD0"/>
<organism evidence="10 11">
    <name type="scientific">Alkalilimnicola ehrlichii</name>
    <dbReference type="NCBI Taxonomy" id="351052"/>
    <lineage>
        <taxon>Bacteria</taxon>
        <taxon>Pseudomonadati</taxon>
        <taxon>Pseudomonadota</taxon>
        <taxon>Gammaproteobacteria</taxon>
        <taxon>Chromatiales</taxon>
        <taxon>Ectothiorhodospiraceae</taxon>
        <taxon>Alkalilimnicola</taxon>
    </lineage>
</organism>
<dbReference type="Proteomes" id="UP000256763">
    <property type="component" value="Unassembled WGS sequence"/>
</dbReference>
<evidence type="ECO:0000256" key="1">
    <source>
        <dbReference type="ARBA" id="ARBA00004429"/>
    </source>
</evidence>
<dbReference type="PRINTS" id="PR00812">
    <property type="entry name" value="BCTERIALGSPF"/>
</dbReference>
<evidence type="ECO:0000259" key="9">
    <source>
        <dbReference type="Pfam" id="PF00482"/>
    </source>
</evidence>
<feature type="transmembrane region" description="Helical" evidence="8">
    <location>
        <begin position="377"/>
        <end position="398"/>
    </location>
</feature>
<keyword evidence="6 8" id="KW-1133">Transmembrane helix</keyword>
<evidence type="ECO:0000256" key="4">
    <source>
        <dbReference type="ARBA" id="ARBA00022519"/>
    </source>
</evidence>
<dbReference type="GO" id="GO:0005886">
    <property type="term" value="C:plasma membrane"/>
    <property type="evidence" value="ECO:0007669"/>
    <property type="project" value="UniProtKB-SubCell"/>
</dbReference>
<keyword evidence="4" id="KW-0997">Cell inner membrane</keyword>
<evidence type="ECO:0000256" key="7">
    <source>
        <dbReference type="ARBA" id="ARBA00023136"/>
    </source>
</evidence>
<keyword evidence="7 8" id="KW-0472">Membrane</keyword>
<evidence type="ECO:0000256" key="3">
    <source>
        <dbReference type="ARBA" id="ARBA00022475"/>
    </source>
</evidence>
<feature type="transmembrane region" description="Helical" evidence="8">
    <location>
        <begin position="213"/>
        <end position="243"/>
    </location>
</feature>
<dbReference type="EMBL" id="NFZW01000014">
    <property type="protein sequence ID" value="RFA34886.1"/>
    <property type="molecule type" value="Genomic_DNA"/>
</dbReference>
<keyword evidence="5 8" id="KW-0812">Transmembrane</keyword>
<feature type="transmembrane region" description="Helical" evidence="8">
    <location>
        <begin position="173"/>
        <end position="193"/>
    </location>
</feature>
<feature type="domain" description="Type II secretion system protein GspF" evidence="9">
    <location>
        <begin position="72"/>
        <end position="194"/>
    </location>
</feature>
<gene>
    <name evidence="10" type="ORF">CAL65_14430</name>
</gene>
<comment type="caution">
    <text evidence="10">The sequence shown here is derived from an EMBL/GenBank/DDBJ whole genome shotgun (WGS) entry which is preliminary data.</text>
</comment>
<dbReference type="Gene3D" id="1.20.81.30">
    <property type="entry name" value="Type II secretion system (T2SS), domain F"/>
    <property type="match status" value="2"/>
</dbReference>